<sequence>MLQDIYPHQLKNNYTRCTPDADSLVFIYADRHFLLSPFKESEASLPTYTELPDQLKVKTMQYLFMIDDKAVFSLILNKADFLSIGWKDCPVTATIRNSPVWMPLVIITAFHLVHWYENHKFCGRCGGVLVHSIKERALECPECRITEYPKIAPVVIVAVVYEGKLLMTHYADRNIKPFVLIAGFVEIGEALEEAARREVMEEVGLRIKDLQYFGSQPWGLSDSLATGFFATAEYKAPIILEQEELTDARWFTPQDLPHELDNGSLTAAMIDAFRNKIYEPKI</sequence>
<dbReference type="Pfam" id="PF00293">
    <property type="entry name" value="NUDIX"/>
    <property type="match status" value="1"/>
</dbReference>
<evidence type="ECO:0000259" key="10">
    <source>
        <dbReference type="PROSITE" id="PS51462"/>
    </source>
</evidence>
<dbReference type="PROSITE" id="PS00893">
    <property type="entry name" value="NUDIX_BOX"/>
    <property type="match status" value="1"/>
</dbReference>
<dbReference type="GO" id="GO:0046872">
    <property type="term" value="F:metal ion binding"/>
    <property type="evidence" value="ECO:0007669"/>
    <property type="project" value="UniProtKB-KW"/>
</dbReference>
<dbReference type="InterPro" id="IPR015376">
    <property type="entry name" value="Znr_NADH_PPase"/>
</dbReference>
<evidence type="ECO:0000256" key="7">
    <source>
        <dbReference type="ARBA" id="ARBA00022842"/>
    </source>
</evidence>
<dbReference type="RefSeq" id="WP_069159305.1">
    <property type="nucleotide sequence ID" value="NZ_JBKXXQ010000016.1"/>
</dbReference>
<protein>
    <recommendedName>
        <fullName evidence="4">NAD(+) diphosphatase</fullName>
        <ecNumber evidence="4">3.6.1.22</ecNumber>
    </recommendedName>
</protein>
<keyword evidence="8" id="KW-0520">NAD</keyword>
<dbReference type="SUPFAM" id="SSF55811">
    <property type="entry name" value="Nudix"/>
    <property type="match status" value="1"/>
</dbReference>
<dbReference type="InterPro" id="IPR015797">
    <property type="entry name" value="NUDIX_hydrolase-like_dom_sf"/>
</dbReference>
<dbReference type="Gene3D" id="3.90.79.10">
    <property type="entry name" value="Nucleoside Triphosphate Pyrophosphohydrolase"/>
    <property type="match status" value="1"/>
</dbReference>
<evidence type="ECO:0000313" key="11">
    <source>
        <dbReference type="EMBL" id="ODM04842.1"/>
    </source>
</evidence>
<accession>A0A1E3A7V1</accession>
<proteinExistence type="inferred from homology"/>
<evidence type="ECO:0000256" key="5">
    <source>
        <dbReference type="ARBA" id="ARBA00022723"/>
    </source>
</evidence>
<dbReference type="PANTHER" id="PTHR42904:SF6">
    <property type="entry name" value="NAD-CAPPED RNA HYDROLASE NUDT12"/>
    <property type="match status" value="1"/>
</dbReference>
<name>A0A1E3A7V1_9FIRM</name>
<keyword evidence="6 11" id="KW-0378">Hydrolase</keyword>
<reference evidence="11 12" key="1">
    <citation type="submission" date="2016-07" db="EMBL/GenBank/DDBJ databases">
        <title>Characterization of isolates of Eisenbergiella tayi derived from blood cultures, using whole genome sequencing.</title>
        <authorList>
            <person name="Burdz T."/>
            <person name="Wiebe D."/>
            <person name="Huynh C."/>
            <person name="Bernard K."/>
        </authorList>
    </citation>
    <scope>NUCLEOTIDE SEQUENCE [LARGE SCALE GENOMIC DNA]</scope>
    <source>
        <strain evidence="11 12">NML 120489</strain>
    </source>
</reference>
<dbReference type="GO" id="GO:0035529">
    <property type="term" value="F:NADH pyrophosphatase activity"/>
    <property type="evidence" value="ECO:0007669"/>
    <property type="project" value="TreeGrafter"/>
</dbReference>
<keyword evidence="7" id="KW-0460">Magnesium</keyword>
<evidence type="ECO:0000256" key="9">
    <source>
        <dbReference type="ARBA" id="ARBA00023679"/>
    </source>
</evidence>
<dbReference type="Pfam" id="PF09297">
    <property type="entry name" value="Zn_ribbon_NUD"/>
    <property type="match status" value="1"/>
</dbReference>
<evidence type="ECO:0000256" key="8">
    <source>
        <dbReference type="ARBA" id="ARBA00023027"/>
    </source>
</evidence>
<dbReference type="GO" id="GO:0006742">
    <property type="term" value="P:NADP+ catabolic process"/>
    <property type="evidence" value="ECO:0007669"/>
    <property type="project" value="TreeGrafter"/>
</dbReference>
<evidence type="ECO:0000256" key="1">
    <source>
        <dbReference type="ARBA" id="ARBA00001946"/>
    </source>
</evidence>
<evidence type="ECO:0000256" key="4">
    <source>
        <dbReference type="ARBA" id="ARBA00012381"/>
    </source>
</evidence>
<dbReference type="Gene3D" id="3.90.79.20">
    <property type="match status" value="1"/>
</dbReference>
<comment type="cofactor">
    <cofactor evidence="2">
        <name>Zn(2+)</name>
        <dbReference type="ChEBI" id="CHEBI:29105"/>
    </cofactor>
</comment>
<comment type="similarity">
    <text evidence="3">Belongs to the Nudix hydrolase family. NudC subfamily.</text>
</comment>
<dbReference type="AlphaFoldDB" id="A0A1E3A7V1"/>
<dbReference type="NCBIfam" id="NF001299">
    <property type="entry name" value="PRK00241.1"/>
    <property type="match status" value="1"/>
</dbReference>
<dbReference type="GO" id="GO:0005829">
    <property type="term" value="C:cytosol"/>
    <property type="evidence" value="ECO:0007669"/>
    <property type="project" value="TreeGrafter"/>
</dbReference>
<gene>
    <name evidence="11" type="primary">nudC_2</name>
    <name evidence="11" type="ORF">BEH84_05905</name>
</gene>
<dbReference type="GO" id="GO:0019677">
    <property type="term" value="P:NAD+ catabolic process"/>
    <property type="evidence" value="ECO:0007669"/>
    <property type="project" value="TreeGrafter"/>
</dbReference>
<comment type="cofactor">
    <cofactor evidence="1">
        <name>Mg(2+)</name>
        <dbReference type="ChEBI" id="CHEBI:18420"/>
    </cofactor>
</comment>
<dbReference type="EMBL" id="MCGI01000007">
    <property type="protein sequence ID" value="ODM04842.1"/>
    <property type="molecule type" value="Genomic_DNA"/>
</dbReference>
<dbReference type="GO" id="GO:0110153">
    <property type="term" value="F:RNA NAD-cap (NMN-forming) hydrolase activity"/>
    <property type="evidence" value="ECO:0007669"/>
    <property type="project" value="RHEA"/>
</dbReference>
<dbReference type="PATRIC" id="fig|1432052.3.peg.6523"/>
<dbReference type="PROSITE" id="PS51462">
    <property type="entry name" value="NUDIX"/>
    <property type="match status" value="1"/>
</dbReference>
<evidence type="ECO:0000313" key="12">
    <source>
        <dbReference type="Proteomes" id="UP000095003"/>
    </source>
</evidence>
<keyword evidence="5" id="KW-0479">Metal-binding</keyword>
<evidence type="ECO:0000256" key="2">
    <source>
        <dbReference type="ARBA" id="ARBA00001947"/>
    </source>
</evidence>
<dbReference type="InterPro" id="IPR050241">
    <property type="entry name" value="NAD-cap_RNA_hydrolase_NudC"/>
</dbReference>
<dbReference type="Proteomes" id="UP000095003">
    <property type="component" value="Unassembled WGS sequence"/>
</dbReference>
<evidence type="ECO:0000256" key="3">
    <source>
        <dbReference type="ARBA" id="ARBA00009595"/>
    </source>
</evidence>
<dbReference type="EC" id="3.6.1.22" evidence="4"/>
<dbReference type="CDD" id="cd03429">
    <property type="entry name" value="NUDIX_NADH_pyrophosphatase_Nudt13"/>
    <property type="match status" value="1"/>
</dbReference>
<organism evidence="11 12">
    <name type="scientific">Eisenbergiella tayi</name>
    <dbReference type="NCBI Taxonomy" id="1432052"/>
    <lineage>
        <taxon>Bacteria</taxon>
        <taxon>Bacillati</taxon>
        <taxon>Bacillota</taxon>
        <taxon>Clostridia</taxon>
        <taxon>Lachnospirales</taxon>
        <taxon>Lachnospiraceae</taxon>
        <taxon>Eisenbergiella</taxon>
    </lineage>
</organism>
<dbReference type="InterPro" id="IPR049734">
    <property type="entry name" value="NudC-like_C"/>
</dbReference>
<dbReference type="InterPro" id="IPR020084">
    <property type="entry name" value="NUDIX_hydrolase_CS"/>
</dbReference>
<evidence type="ECO:0000256" key="6">
    <source>
        <dbReference type="ARBA" id="ARBA00022801"/>
    </source>
</evidence>
<dbReference type="PANTHER" id="PTHR42904">
    <property type="entry name" value="NUDIX HYDROLASE, NUDC SUBFAMILY"/>
    <property type="match status" value="1"/>
</dbReference>
<comment type="catalytic activity">
    <reaction evidence="9">
        <text>a 5'-end NAD(+)-phospho-ribonucleoside in mRNA + H2O = a 5'-end phospho-adenosine-phospho-ribonucleoside in mRNA + beta-nicotinamide D-ribonucleotide + 2 H(+)</text>
        <dbReference type="Rhea" id="RHEA:60876"/>
        <dbReference type="Rhea" id="RHEA-COMP:15698"/>
        <dbReference type="Rhea" id="RHEA-COMP:15719"/>
        <dbReference type="ChEBI" id="CHEBI:14649"/>
        <dbReference type="ChEBI" id="CHEBI:15377"/>
        <dbReference type="ChEBI" id="CHEBI:15378"/>
        <dbReference type="ChEBI" id="CHEBI:144029"/>
        <dbReference type="ChEBI" id="CHEBI:144051"/>
    </reaction>
    <physiologicalReaction direction="left-to-right" evidence="9">
        <dbReference type="Rhea" id="RHEA:60877"/>
    </physiologicalReaction>
</comment>
<comment type="caution">
    <text evidence="11">The sequence shown here is derived from an EMBL/GenBank/DDBJ whole genome shotgun (WGS) entry which is preliminary data.</text>
</comment>
<feature type="domain" description="Nudix hydrolase" evidence="10">
    <location>
        <begin position="149"/>
        <end position="273"/>
    </location>
</feature>
<dbReference type="InterPro" id="IPR000086">
    <property type="entry name" value="NUDIX_hydrolase_dom"/>
</dbReference>